<dbReference type="STRING" id="870435.A0A0C3PL95"/>
<organism evidence="3 4">
    <name type="scientific">Pisolithus tinctorius Marx 270</name>
    <dbReference type="NCBI Taxonomy" id="870435"/>
    <lineage>
        <taxon>Eukaryota</taxon>
        <taxon>Fungi</taxon>
        <taxon>Dikarya</taxon>
        <taxon>Basidiomycota</taxon>
        <taxon>Agaricomycotina</taxon>
        <taxon>Agaricomycetes</taxon>
        <taxon>Agaricomycetidae</taxon>
        <taxon>Boletales</taxon>
        <taxon>Sclerodermatineae</taxon>
        <taxon>Pisolithaceae</taxon>
        <taxon>Pisolithus</taxon>
    </lineage>
</organism>
<feature type="compositionally biased region" description="Polar residues" evidence="1">
    <location>
        <begin position="138"/>
        <end position="159"/>
    </location>
</feature>
<dbReference type="GO" id="GO:0006511">
    <property type="term" value="P:ubiquitin-dependent protein catabolic process"/>
    <property type="evidence" value="ECO:0007669"/>
    <property type="project" value="TreeGrafter"/>
</dbReference>
<keyword evidence="4" id="KW-1185">Reference proteome</keyword>
<protein>
    <recommendedName>
        <fullName evidence="2">CUE domain-containing protein</fullName>
    </recommendedName>
</protein>
<sequence>MITLSPTPPQDSPVAHLKGIFPDFDEAVIISVLESVDNDQDRALDVLLGMNDPTYVPSAPSPAIQSQHPHQQQPDLTQEDLDAQLARRLASEEEEAARAWSSDRQPGWGGVPPSQQQHQQQASYQAYQPRRSSDRDSGSWTDWRTGQHRTSQPPGQGQRDTMAEFQEGFYKIAETGKRTFSTIVSKVKAKMQEFDQGSGLGLGNASTNAYSAHDPNLQSTPAQGYTHSSPYSAGRSTTSWSGGQPRSNTYASASPTFAPPIPPIDTRPNTRTRTPTPPVVRGYDLSDPAEGGVSPRAHTPPPPFPSEHITMGSSGAEGEPPLSALPTSPDHAPPGAFPLRSGSPTPFTASSQPRGSTSGPGAVPVSGLLPSSGPQGAEGTVPRSNVEFSKLGLLPKRPVSLVRPLSPPAAAAGGRSYAPAQRKESSYDELEYVENPFEDQH</sequence>
<feature type="region of interest" description="Disordered" evidence="1">
    <location>
        <begin position="88"/>
        <end position="160"/>
    </location>
</feature>
<accession>A0A0C3PL95</accession>
<feature type="region of interest" description="Disordered" evidence="1">
    <location>
        <begin position="206"/>
        <end position="441"/>
    </location>
</feature>
<name>A0A0C3PL95_PISTI</name>
<evidence type="ECO:0000313" key="3">
    <source>
        <dbReference type="EMBL" id="KIO09486.1"/>
    </source>
</evidence>
<dbReference type="OrthoDB" id="9942608at2759"/>
<dbReference type="InterPro" id="IPR003892">
    <property type="entry name" value="CUE"/>
</dbReference>
<evidence type="ECO:0000259" key="2">
    <source>
        <dbReference type="PROSITE" id="PS51140"/>
    </source>
</evidence>
<proteinExistence type="predicted"/>
<dbReference type="InterPro" id="IPR009060">
    <property type="entry name" value="UBA-like_sf"/>
</dbReference>
<dbReference type="EMBL" id="KN831954">
    <property type="protein sequence ID" value="KIO09486.1"/>
    <property type="molecule type" value="Genomic_DNA"/>
</dbReference>
<reference evidence="4" key="2">
    <citation type="submission" date="2015-01" db="EMBL/GenBank/DDBJ databases">
        <title>Evolutionary Origins and Diversification of the Mycorrhizal Mutualists.</title>
        <authorList>
            <consortium name="DOE Joint Genome Institute"/>
            <consortium name="Mycorrhizal Genomics Consortium"/>
            <person name="Kohler A."/>
            <person name="Kuo A."/>
            <person name="Nagy L.G."/>
            <person name="Floudas D."/>
            <person name="Copeland A."/>
            <person name="Barry K.W."/>
            <person name="Cichocki N."/>
            <person name="Veneault-Fourrey C."/>
            <person name="LaButti K."/>
            <person name="Lindquist E.A."/>
            <person name="Lipzen A."/>
            <person name="Lundell T."/>
            <person name="Morin E."/>
            <person name="Murat C."/>
            <person name="Riley R."/>
            <person name="Ohm R."/>
            <person name="Sun H."/>
            <person name="Tunlid A."/>
            <person name="Henrissat B."/>
            <person name="Grigoriev I.V."/>
            <person name="Hibbett D.S."/>
            <person name="Martin F."/>
        </authorList>
    </citation>
    <scope>NUCLEOTIDE SEQUENCE [LARGE SCALE GENOMIC DNA]</scope>
    <source>
        <strain evidence="4">Marx 270</strain>
    </source>
</reference>
<evidence type="ECO:0000256" key="1">
    <source>
        <dbReference type="SAM" id="MobiDB-lite"/>
    </source>
</evidence>
<gene>
    <name evidence="3" type="ORF">M404DRAFT_21998</name>
</gene>
<dbReference type="InParanoid" id="A0A0C3PL95"/>
<dbReference type="GO" id="GO:0005737">
    <property type="term" value="C:cytoplasm"/>
    <property type="evidence" value="ECO:0007669"/>
    <property type="project" value="TreeGrafter"/>
</dbReference>
<dbReference type="SUPFAM" id="SSF46934">
    <property type="entry name" value="UBA-like"/>
    <property type="match status" value="1"/>
</dbReference>
<dbReference type="Pfam" id="PF02845">
    <property type="entry name" value="CUE"/>
    <property type="match status" value="1"/>
</dbReference>
<dbReference type="GO" id="GO:0031624">
    <property type="term" value="F:ubiquitin conjugating enzyme binding"/>
    <property type="evidence" value="ECO:0007669"/>
    <property type="project" value="TreeGrafter"/>
</dbReference>
<dbReference type="CDD" id="cd14279">
    <property type="entry name" value="CUE"/>
    <property type="match status" value="1"/>
</dbReference>
<dbReference type="Proteomes" id="UP000054217">
    <property type="component" value="Unassembled WGS sequence"/>
</dbReference>
<feature type="compositionally biased region" description="Polar residues" evidence="1">
    <location>
        <begin position="63"/>
        <end position="76"/>
    </location>
</feature>
<dbReference type="Gene3D" id="1.10.8.10">
    <property type="entry name" value="DNA helicase RuvA subunit, C-terminal domain"/>
    <property type="match status" value="1"/>
</dbReference>
<dbReference type="PANTHER" id="PTHR16461">
    <property type="entry name" value="TOLL-INTERACTING PROTEIN"/>
    <property type="match status" value="1"/>
</dbReference>
<dbReference type="HOGENOM" id="CLU_039542_0_0_1"/>
<dbReference type="PANTHER" id="PTHR16461:SF5">
    <property type="entry name" value="TOLL-INTERACTING PROTEIN"/>
    <property type="match status" value="1"/>
</dbReference>
<feature type="compositionally biased region" description="Low complexity" evidence="1">
    <location>
        <begin position="114"/>
        <end position="128"/>
    </location>
</feature>
<reference evidence="3 4" key="1">
    <citation type="submission" date="2014-04" db="EMBL/GenBank/DDBJ databases">
        <authorList>
            <consortium name="DOE Joint Genome Institute"/>
            <person name="Kuo A."/>
            <person name="Kohler A."/>
            <person name="Costa M.D."/>
            <person name="Nagy L.G."/>
            <person name="Floudas D."/>
            <person name="Copeland A."/>
            <person name="Barry K.W."/>
            <person name="Cichocki N."/>
            <person name="Veneault-Fourrey C."/>
            <person name="LaButti K."/>
            <person name="Lindquist E.A."/>
            <person name="Lipzen A."/>
            <person name="Lundell T."/>
            <person name="Morin E."/>
            <person name="Murat C."/>
            <person name="Sun H."/>
            <person name="Tunlid A."/>
            <person name="Henrissat B."/>
            <person name="Grigoriev I.V."/>
            <person name="Hibbett D.S."/>
            <person name="Martin F."/>
            <person name="Nordberg H.P."/>
            <person name="Cantor M.N."/>
            <person name="Hua S.X."/>
        </authorList>
    </citation>
    <scope>NUCLEOTIDE SEQUENCE [LARGE SCALE GENOMIC DNA]</scope>
    <source>
        <strain evidence="3 4">Marx 270</strain>
    </source>
</reference>
<feature type="compositionally biased region" description="Low complexity" evidence="1">
    <location>
        <begin position="408"/>
        <end position="420"/>
    </location>
</feature>
<dbReference type="GO" id="GO:0043130">
    <property type="term" value="F:ubiquitin binding"/>
    <property type="evidence" value="ECO:0007669"/>
    <property type="project" value="InterPro"/>
</dbReference>
<feature type="region of interest" description="Disordered" evidence="1">
    <location>
        <begin position="53"/>
        <end position="76"/>
    </location>
</feature>
<dbReference type="PROSITE" id="PS51140">
    <property type="entry name" value="CUE"/>
    <property type="match status" value="1"/>
</dbReference>
<evidence type="ECO:0000313" key="4">
    <source>
        <dbReference type="Proteomes" id="UP000054217"/>
    </source>
</evidence>
<feature type="compositionally biased region" description="Polar residues" evidence="1">
    <location>
        <begin position="206"/>
        <end position="255"/>
    </location>
</feature>
<feature type="compositionally biased region" description="Polar residues" evidence="1">
    <location>
        <begin position="342"/>
        <end position="359"/>
    </location>
</feature>
<feature type="domain" description="CUE" evidence="2">
    <location>
        <begin position="9"/>
        <end position="52"/>
    </location>
</feature>
<dbReference type="AlphaFoldDB" id="A0A0C3PL95"/>